<dbReference type="InterPro" id="IPR015943">
    <property type="entry name" value="WD40/YVTN_repeat-like_dom_sf"/>
</dbReference>
<dbReference type="Gene3D" id="2.130.10.10">
    <property type="entry name" value="YVTN repeat-like/Quinoprotein amine dehydrogenase"/>
    <property type="match status" value="3"/>
</dbReference>
<keyword evidence="3" id="KW-0732">Signal</keyword>
<feature type="compositionally biased region" description="Basic and acidic residues" evidence="2">
    <location>
        <begin position="810"/>
        <end position="827"/>
    </location>
</feature>
<dbReference type="SUPFAM" id="SSF110296">
    <property type="entry name" value="Oligoxyloglucan reducing end-specific cellobiohydrolase"/>
    <property type="match status" value="3"/>
</dbReference>
<dbReference type="CDD" id="cd15482">
    <property type="entry name" value="Sialidase_non-viral"/>
    <property type="match status" value="1"/>
</dbReference>
<organism evidence="5 6">
    <name type="scientific">Blastomonas natatoria</name>
    <dbReference type="NCBI Taxonomy" id="34015"/>
    <lineage>
        <taxon>Bacteria</taxon>
        <taxon>Pseudomonadati</taxon>
        <taxon>Pseudomonadota</taxon>
        <taxon>Alphaproteobacteria</taxon>
        <taxon>Sphingomonadales</taxon>
        <taxon>Sphingomonadaceae</taxon>
        <taxon>Blastomonas</taxon>
    </lineage>
</organism>
<dbReference type="Pfam" id="PF15902">
    <property type="entry name" value="Sortilin-Vps10"/>
    <property type="match status" value="1"/>
</dbReference>
<dbReference type="PANTHER" id="PTHR43739">
    <property type="entry name" value="XYLOGLUCANASE (EUROFUNG)"/>
    <property type="match status" value="1"/>
</dbReference>
<dbReference type="PANTHER" id="PTHR43739:SF5">
    <property type="entry name" value="EXO-ALPHA-SIALIDASE"/>
    <property type="match status" value="1"/>
</dbReference>
<reference evidence="5 6" key="1">
    <citation type="submission" date="2018-05" db="EMBL/GenBank/DDBJ databases">
        <title>Genomic Encyclopedia of Type Strains, Phase IV (KMG-IV): sequencing the most valuable type-strain genomes for metagenomic binning, comparative biology and taxonomic classification.</title>
        <authorList>
            <person name="Goeker M."/>
        </authorList>
    </citation>
    <scope>NUCLEOTIDE SEQUENCE [LARGE SCALE GENOMIC DNA]</scope>
    <source>
        <strain evidence="5 6">DSM 3183</strain>
    </source>
</reference>
<name>A0A2V3VC96_9SPHN</name>
<feature type="region of interest" description="Disordered" evidence="2">
    <location>
        <begin position="804"/>
        <end position="838"/>
    </location>
</feature>
<accession>A0A2V3VC96</accession>
<dbReference type="RefSeq" id="WP_244181492.1">
    <property type="nucleotide sequence ID" value="NZ_QJJM01000001.1"/>
</dbReference>
<dbReference type="EMBL" id="QJJM01000001">
    <property type="protein sequence ID" value="PXW79393.1"/>
    <property type="molecule type" value="Genomic_DNA"/>
</dbReference>
<feature type="domain" description="Sortilin N-terminal" evidence="4">
    <location>
        <begin position="140"/>
        <end position="264"/>
    </location>
</feature>
<dbReference type="AlphaFoldDB" id="A0A2V3VC96"/>
<evidence type="ECO:0000256" key="2">
    <source>
        <dbReference type="SAM" id="MobiDB-lite"/>
    </source>
</evidence>
<comment type="caution">
    <text evidence="5">The sequence shown here is derived from an EMBL/GenBank/DDBJ whole genome shotgun (WGS) entry which is preliminary data.</text>
</comment>
<dbReference type="InterPro" id="IPR052025">
    <property type="entry name" value="Xyloglucanase_GH74"/>
</dbReference>
<evidence type="ECO:0000313" key="6">
    <source>
        <dbReference type="Proteomes" id="UP000248014"/>
    </source>
</evidence>
<feature type="signal peptide" evidence="3">
    <location>
        <begin position="1"/>
        <end position="22"/>
    </location>
</feature>
<dbReference type="Proteomes" id="UP000248014">
    <property type="component" value="Unassembled WGS sequence"/>
</dbReference>
<dbReference type="InterPro" id="IPR031778">
    <property type="entry name" value="Sortilin_N"/>
</dbReference>
<keyword evidence="1" id="KW-0677">Repeat</keyword>
<evidence type="ECO:0000313" key="5">
    <source>
        <dbReference type="EMBL" id="PXW79393.1"/>
    </source>
</evidence>
<keyword evidence="6" id="KW-1185">Reference proteome</keyword>
<protein>
    <submittedName>
        <fullName evidence="5">Sortilin (Neurotensin receptor 3)</fullName>
    </submittedName>
</protein>
<feature type="chain" id="PRO_5016103940" evidence="3">
    <location>
        <begin position="23"/>
        <end position="1064"/>
    </location>
</feature>
<evidence type="ECO:0000256" key="3">
    <source>
        <dbReference type="SAM" id="SignalP"/>
    </source>
</evidence>
<evidence type="ECO:0000256" key="1">
    <source>
        <dbReference type="ARBA" id="ARBA00022737"/>
    </source>
</evidence>
<sequence>MKLGMKLIGLACCWVPVSGAMAQDANELDKAKEAADAPLPDDEQAYFTSLTWRNIGPDRGGRSISATGSASRPNEYYFTAVGGGLWKTTDASQTWKPVTDGQLDTASVGGVAVCEANPDILYLTTGETQLRGNILPGNGVWKSTDAGKTWTKTGLADVQNFARVRIDPGNCDTAFVAGFGHYGEANAERGVFKTTDGGKSWRKVLYRDTRTGAVDISIDPKNPRNMYAALWEAWRKPWGMSSGGPGSGLFHSTDGGETWKELTRAPGLPQTGLIGKIGVSVSPVDANRVYAIVEHAEEGGLFVSDDAGASWRRSNDSRDLRQRAFYYSRLLADPVEKDRVYILNVDFFRSDDGGKTLTKIKVPHGDNHDLWIDPANNQRMIQANDGGANVSVNGGESWTRQNYPTAQMYRVSVSNHFPYFVCGGQQDNSTICVPSRDWKHVNVLGGGQYGFAAGGGESGYVTNDPLNPEIFYAGSYGGTLDRYDRTTGQSRAINVLPDNPMGYSAGEIAERFQWTFPIVFDPHDPKSLYVTSQHVWRSRNEGQSWEKISPDLTLADPKTLGPSGGPITRDQTGVETYATVFALAPSRRERGLIWAGSDDGLVHVTRDGGGQWSNVTPKGLPRYLKITTVEDSPHADGTAYMTGHRFLLNDFKPYVLKTTDYGKTWTSITSGLPADEMARSIREDTVRPGLLYLGTERGVWVSFNAGKDWRKLQRNLPAVQVSDLAVTANDLVIATHGRSFWVLDNIGVLRQLESGAPRTERLFAPAPAVREVDEGVAIDYFLPVRPKQLALDILGPDGALIQSFAGNPVDPKKDDKKKDSENDDPFKPKPAPTTTMKPGLNRFVWKMRHPGFTDFPGMILWTSRNGGITAIPGRYQARLTVDGKTFTQPFEIRSDPRLTGVTEADLAARFDFANRVSKRVSEANEAVLLIRGIKEQTAAAATDAKADPALRTALTALDMKLSAIEGQIYQVRNRSRQDPLNYPIMLNDKLAGLINVAESAEARPTDQTVAVFATLSAELGKQLASLDQVIETGLPDVNARLAARGMAEIVRRPLAVPVAAQATE</sequence>
<evidence type="ECO:0000259" key="4">
    <source>
        <dbReference type="Pfam" id="PF15902"/>
    </source>
</evidence>
<proteinExistence type="predicted"/>
<keyword evidence="5" id="KW-0675">Receptor</keyword>
<dbReference type="GO" id="GO:0010411">
    <property type="term" value="P:xyloglucan metabolic process"/>
    <property type="evidence" value="ECO:0007669"/>
    <property type="project" value="TreeGrafter"/>
</dbReference>
<gene>
    <name evidence="5" type="ORF">C7451_101460</name>
</gene>